<dbReference type="OrthoDB" id="10253254at2759"/>
<evidence type="ECO:0000313" key="1">
    <source>
        <dbReference type="EMBL" id="KAF0492557.1"/>
    </source>
</evidence>
<dbReference type="EMBL" id="WTPW01000640">
    <property type="protein sequence ID" value="KAF0492557.1"/>
    <property type="molecule type" value="Genomic_DNA"/>
</dbReference>
<dbReference type="AlphaFoldDB" id="A0A8H4AGG2"/>
<accession>A0A8H4AGG2</accession>
<reference evidence="1 2" key="1">
    <citation type="journal article" date="2019" name="Environ. Microbiol.">
        <title>At the nexus of three kingdoms: the genome of the mycorrhizal fungus Gigaspora margarita provides insights into plant, endobacterial and fungal interactions.</title>
        <authorList>
            <person name="Venice F."/>
            <person name="Ghignone S."/>
            <person name="Salvioli di Fossalunga A."/>
            <person name="Amselem J."/>
            <person name="Novero M."/>
            <person name="Xianan X."/>
            <person name="Sedzielewska Toro K."/>
            <person name="Morin E."/>
            <person name="Lipzen A."/>
            <person name="Grigoriev I.V."/>
            <person name="Henrissat B."/>
            <person name="Martin F.M."/>
            <person name="Bonfante P."/>
        </authorList>
    </citation>
    <scope>NUCLEOTIDE SEQUENCE [LARGE SCALE GENOMIC DNA]</scope>
    <source>
        <strain evidence="1 2">BEG34</strain>
    </source>
</reference>
<evidence type="ECO:0000313" key="2">
    <source>
        <dbReference type="Proteomes" id="UP000439903"/>
    </source>
</evidence>
<keyword evidence="2" id="KW-1185">Reference proteome</keyword>
<gene>
    <name evidence="1" type="ORF">F8M41_021617</name>
</gene>
<proteinExistence type="predicted"/>
<comment type="caution">
    <text evidence="1">The sequence shown here is derived from an EMBL/GenBank/DDBJ whole genome shotgun (WGS) entry which is preliminary data.</text>
</comment>
<protein>
    <submittedName>
        <fullName evidence="1">HA2-domain-containing protein</fullName>
    </submittedName>
</protein>
<dbReference type="Proteomes" id="UP000439903">
    <property type="component" value="Unassembled WGS sequence"/>
</dbReference>
<sequence>MARYEEAIIDITKLLNMIALVNNPDIVNAYFDSLDEQAGRQSDKYCKRSHLSGAYQSMSRARDVCDQLVGLCKCAEVDLKSNPNPGDLISIQKSIVPGFFMNAAKLSRNSAQT</sequence>
<organism evidence="1 2">
    <name type="scientific">Gigaspora margarita</name>
    <dbReference type="NCBI Taxonomy" id="4874"/>
    <lineage>
        <taxon>Eukaryota</taxon>
        <taxon>Fungi</taxon>
        <taxon>Fungi incertae sedis</taxon>
        <taxon>Mucoromycota</taxon>
        <taxon>Glomeromycotina</taxon>
        <taxon>Glomeromycetes</taxon>
        <taxon>Diversisporales</taxon>
        <taxon>Gigasporaceae</taxon>
        <taxon>Gigaspora</taxon>
    </lineage>
</organism>
<name>A0A8H4AGG2_GIGMA</name>